<dbReference type="Proteomes" id="UP001303160">
    <property type="component" value="Unassembled WGS sequence"/>
</dbReference>
<sequence length="316" mass="33931">MKYLPYIFFTAAGAHAARQCSTTTEYTHRVLDARYDGPDLDKPGSDLATISVSLSSSTTPLYECVAQWPESWKGFHNVTKKLIWSDCIWTGAGTGADKSVSFAVDWDKKVVYLAHVFACSDVQETDGLATGTLPLSELDCDYTEEGSAYCTPKATSTGARPDLRISTTLAPAAPDANNASCSDLSKQYQSWTLEKWHRQFVLTPGTFEPKAGTDTGPSFTLKSLGVDGVVFTCATTSSSIGLFQGECKSGVTKAAATFTFDPKLNILAVKQKWDCGDSSALETVGVGFMQGTCDRGFNSDLFTCSSEPVLIGTEPL</sequence>
<accession>A0AAN6XJY8</accession>
<organism evidence="1 2">
    <name type="scientific">Triangularia verruculosa</name>
    <dbReference type="NCBI Taxonomy" id="2587418"/>
    <lineage>
        <taxon>Eukaryota</taxon>
        <taxon>Fungi</taxon>
        <taxon>Dikarya</taxon>
        <taxon>Ascomycota</taxon>
        <taxon>Pezizomycotina</taxon>
        <taxon>Sordariomycetes</taxon>
        <taxon>Sordariomycetidae</taxon>
        <taxon>Sordariales</taxon>
        <taxon>Podosporaceae</taxon>
        <taxon>Triangularia</taxon>
    </lineage>
</organism>
<dbReference type="AlphaFoldDB" id="A0AAN6XJY8"/>
<keyword evidence="2" id="KW-1185">Reference proteome</keyword>
<dbReference type="EMBL" id="MU863913">
    <property type="protein sequence ID" value="KAK4200956.1"/>
    <property type="molecule type" value="Genomic_DNA"/>
</dbReference>
<name>A0AAN6XJY8_9PEZI</name>
<reference evidence="1" key="1">
    <citation type="journal article" date="2023" name="Mol. Phylogenet. Evol.">
        <title>Genome-scale phylogeny and comparative genomics of the fungal order Sordariales.</title>
        <authorList>
            <person name="Hensen N."/>
            <person name="Bonometti L."/>
            <person name="Westerberg I."/>
            <person name="Brannstrom I.O."/>
            <person name="Guillou S."/>
            <person name="Cros-Aarteil S."/>
            <person name="Calhoun S."/>
            <person name="Haridas S."/>
            <person name="Kuo A."/>
            <person name="Mondo S."/>
            <person name="Pangilinan J."/>
            <person name="Riley R."/>
            <person name="LaButti K."/>
            <person name="Andreopoulos B."/>
            <person name="Lipzen A."/>
            <person name="Chen C."/>
            <person name="Yan M."/>
            <person name="Daum C."/>
            <person name="Ng V."/>
            <person name="Clum A."/>
            <person name="Steindorff A."/>
            <person name="Ohm R.A."/>
            <person name="Martin F."/>
            <person name="Silar P."/>
            <person name="Natvig D.O."/>
            <person name="Lalanne C."/>
            <person name="Gautier V."/>
            <person name="Ament-Velasquez S.L."/>
            <person name="Kruys A."/>
            <person name="Hutchinson M.I."/>
            <person name="Powell A.J."/>
            <person name="Barry K."/>
            <person name="Miller A.N."/>
            <person name="Grigoriev I.V."/>
            <person name="Debuchy R."/>
            <person name="Gladieux P."/>
            <person name="Hiltunen Thoren M."/>
            <person name="Johannesson H."/>
        </authorList>
    </citation>
    <scope>NUCLEOTIDE SEQUENCE</scope>
    <source>
        <strain evidence="1">CBS 315.58</strain>
    </source>
</reference>
<comment type="caution">
    <text evidence="1">The sequence shown here is derived from an EMBL/GenBank/DDBJ whole genome shotgun (WGS) entry which is preliminary data.</text>
</comment>
<evidence type="ECO:0000313" key="2">
    <source>
        <dbReference type="Proteomes" id="UP001303160"/>
    </source>
</evidence>
<protein>
    <recommendedName>
        <fullName evidence="3">AA1-like domain-containing protein</fullName>
    </recommendedName>
</protein>
<proteinExistence type="predicted"/>
<reference evidence="1" key="2">
    <citation type="submission" date="2023-05" db="EMBL/GenBank/DDBJ databases">
        <authorList>
            <consortium name="Lawrence Berkeley National Laboratory"/>
            <person name="Steindorff A."/>
            <person name="Hensen N."/>
            <person name="Bonometti L."/>
            <person name="Westerberg I."/>
            <person name="Brannstrom I.O."/>
            <person name="Guillou S."/>
            <person name="Cros-Aarteil S."/>
            <person name="Calhoun S."/>
            <person name="Haridas S."/>
            <person name="Kuo A."/>
            <person name="Mondo S."/>
            <person name="Pangilinan J."/>
            <person name="Riley R."/>
            <person name="Labutti K."/>
            <person name="Andreopoulos B."/>
            <person name="Lipzen A."/>
            <person name="Chen C."/>
            <person name="Yanf M."/>
            <person name="Daum C."/>
            <person name="Ng V."/>
            <person name="Clum A."/>
            <person name="Ohm R."/>
            <person name="Martin F."/>
            <person name="Silar P."/>
            <person name="Natvig D."/>
            <person name="Lalanne C."/>
            <person name="Gautier V."/>
            <person name="Ament-Velasquez S.L."/>
            <person name="Kruys A."/>
            <person name="Hutchinson M.I."/>
            <person name="Powell A.J."/>
            <person name="Barry K."/>
            <person name="Miller A.N."/>
            <person name="Grigoriev I.V."/>
            <person name="Debuchy R."/>
            <person name="Gladieux P."/>
            <person name="Thoren M.H."/>
            <person name="Johannesson H."/>
        </authorList>
    </citation>
    <scope>NUCLEOTIDE SEQUENCE</scope>
    <source>
        <strain evidence="1">CBS 315.58</strain>
    </source>
</reference>
<evidence type="ECO:0000313" key="1">
    <source>
        <dbReference type="EMBL" id="KAK4200956.1"/>
    </source>
</evidence>
<evidence type="ECO:0008006" key="3">
    <source>
        <dbReference type="Google" id="ProtNLM"/>
    </source>
</evidence>
<gene>
    <name evidence="1" type="ORF">QBC40DRAFT_253656</name>
</gene>